<gene>
    <name evidence="2" type="ORF">R3W88_000870</name>
</gene>
<dbReference type="EMBL" id="JAWPEI010000001">
    <property type="protein sequence ID" value="KAK4737173.1"/>
    <property type="molecule type" value="Genomic_DNA"/>
</dbReference>
<feature type="region of interest" description="Disordered" evidence="1">
    <location>
        <begin position="1"/>
        <end position="31"/>
    </location>
</feature>
<name>A0AAV9MIA8_9SOLN</name>
<proteinExistence type="predicted"/>
<keyword evidence="3" id="KW-1185">Reference proteome</keyword>
<evidence type="ECO:0000256" key="1">
    <source>
        <dbReference type="SAM" id="MobiDB-lite"/>
    </source>
</evidence>
<protein>
    <submittedName>
        <fullName evidence="2">Uncharacterized protein</fullName>
    </submittedName>
</protein>
<accession>A0AAV9MIA8</accession>
<evidence type="ECO:0000313" key="3">
    <source>
        <dbReference type="Proteomes" id="UP001311915"/>
    </source>
</evidence>
<comment type="caution">
    <text evidence="2">The sequence shown here is derived from an EMBL/GenBank/DDBJ whole genome shotgun (WGS) entry which is preliminary data.</text>
</comment>
<reference evidence="2 3" key="1">
    <citation type="submission" date="2023-10" db="EMBL/GenBank/DDBJ databases">
        <title>Genome-Wide Identification Analysis in wild type Solanum Pinnatisectum Reveals Some Genes Defensing Phytophthora Infestans.</title>
        <authorList>
            <person name="Sun C."/>
        </authorList>
    </citation>
    <scope>NUCLEOTIDE SEQUENCE [LARGE SCALE GENOMIC DNA]</scope>
    <source>
        <strain evidence="2">LQN</strain>
        <tissue evidence="2">Leaf</tissue>
    </source>
</reference>
<dbReference type="AlphaFoldDB" id="A0AAV9MIA8"/>
<dbReference type="Proteomes" id="UP001311915">
    <property type="component" value="Unassembled WGS sequence"/>
</dbReference>
<sequence length="107" mass="12778">MAEQEHAQITPSGSSQSRAKGEGRRESRRKTYFRGHEIIHINNQRAIRREKEKKFKEFQSLKISPNVSARDFIHLFEIKWVELANYKEISYWRALTYLTDALREPWG</sequence>
<organism evidence="2 3">
    <name type="scientific">Solanum pinnatisectum</name>
    <name type="common">tansyleaf nightshade</name>
    <dbReference type="NCBI Taxonomy" id="50273"/>
    <lineage>
        <taxon>Eukaryota</taxon>
        <taxon>Viridiplantae</taxon>
        <taxon>Streptophyta</taxon>
        <taxon>Embryophyta</taxon>
        <taxon>Tracheophyta</taxon>
        <taxon>Spermatophyta</taxon>
        <taxon>Magnoliopsida</taxon>
        <taxon>eudicotyledons</taxon>
        <taxon>Gunneridae</taxon>
        <taxon>Pentapetalae</taxon>
        <taxon>asterids</taxon>
        <taxon>lamiids</taxon>
        <taxon>Solanales</taxon>
        <taxon>Solanaceae</taxon>
        <taxon>Solanoideae</taxon>
        <taxon>Solaneae</taxon>
        <taxon>Solanum</taxon>
    </lineage>
</organism>
<feature type="compositionally biased region" description="Polar residues" evidence="1">
    <location>
        <begin position="7"/>
        <end position="18"/>
    </location>
</feature>
<evidence type="ECO:0000313" key="2">
    <source>
        <dbReference type="EMBL" id="KAK4737173.1"/>
    </source>
</evidence>